<comment type="caution">
    <text evidence="1">The sequence shown here is derived from an EMBL/GenBank/DDBJ whole genome shotgun (WGS) entry which is preliminary data.</text>
</comment>
<dbReference type="AlphaFoldDB" id="A0AAV1QRN5"/>
<dbReference type="EMBL" id="CAWUPB010000266">
    <property type="protein sequence ID" value="CAK7324356.1"/>
    <property type="molecule type" value="Genomic_DNA"/>
</dbReference>
<protein>
    <submittedName>
        <fullName evidence="1">Uncharacterized protein</fullName>
    </submittedName>
</protein>
<accession>A0AAV1QRN5</accession>
<evidence type="ECO:0000313" key="2">
    <source>
        <dbReference type="Proteomes" id="UP001314170"/>
    </source>
</evidence>
<gene>
    <name evidence="1" type="ORF">DCAF_LOCUS1996</name>
</gene>
<reference evidence="1 2" key="1">
    <citation type="submission" date="2024-01" db="EMBL/GenBank/DDBJ databases">
        <authorList>
            <person name="Waweru B."/>
        </authorList>
    </citation>
    <scope>NUCLEOTIDE SEQUENCE [LARGE SCALE GENOMIC DNA]</scope>
</reference>
<dbReference type="Proteomes" id="UP001314170">
    <property type="component" value="Unassembled WGS sequence"/>
</dbReference>
<organism evidence="1 2">
    <name type="scientific">Dovyalis caffra</name>
    <dbReference type="NCBI Taxonomy" id="77055"/>
    <lineage>
        <taxon>Eukaryota</taxon>
        <taxon>Viridiplantae</taxon>
        <taxon>Streptophyta</taxon>
        <taxon>Embryophyta</taxon>
        <taxon>Tracheophyta</taxon>
        <taxon>Spermatophyta</taxon>
        <taxon>Magnoliopsida</taxon>
        <taxon>eudicotyledons</taxon>
        <taxon>Gunneridae</taxon>
        <taxon>Pentapetalae</taxon>
        <taxon>rosids</taxon>
        <taxon>fabids</taxon>
        <taxon>Malpighiales</taxon>
        <taxon>Salicaceae</taxon>
        <taxon>Flacourtieae</taxon>
        <taxon>Dovyalis</taxon>
    </lineage>
</organism>
<evidence type="ECO:0000313" key="1">
    <source>
        <dbReference type="EMBL" id="CAK7324356.1"/>
    </source>
</evidence>
<sequence length="125" mass="14054">MNMEITSFIGRKEYSTGIRDPPERALASTPNRLLQAGRAASKQVDSGKARSLIDHLSDKEGAVLFAPYKSYSRYPNRMLRHLKRPLTEEAGRALVSFRKKKLRTDSKTGLMAFIGLFSGQIPQKE</sequence>
<proteinExistence type="predicted"/>
<name>A0AAV1QRN5_9ROSI</name>
<keyword evidence="2" id="KW-1185">Reference proteome</keyword>